<accession>A0A1M5M605</accession>
<dbReference type="Proteomes" id="UP000190675">
    <property type="component" value="Chromosome I"/>
</dbReference>
<protein>
    <submittedName>
        <fullName evidence="1">Uncharacterized protein</fullName>
    </submittedName>
</protein>
<gene>
    <name evidence="1" type="ORF">SAMN05444169_3843</name>
</gene>
<dbReference type="EMBL" id="LT670818">
    <property type="protein sequence ID" value="SHG72711.1"/>
    <property type="molecule type" value="Genomic_DNA"/>
</dbReference>
<name>A0A1M5M605_9BRAD</name>
<reference evidence="1 2" key="1">
    <citation type="submission" date="2016-11" db="EMBL/GenBank/DDBJ databases">
        <authorList>
            <person name="Jaros S."/>
            <person name="Januszkiewicz K."/>
            <person name="Wedrychowicz H."/>
        </authorList>
    </citation>
    <scope>NUCLEOTIDE SEQUENCE [LARGE SCALE GENOMIC DNA]</scope>
    <source>
        <strain evidence="1 2">GAS242</strain>
    </source>
</reference>
<evidence type="ECO:0000313" key="1">
    <source>
        <dbReference type="EMBL" id="SHG72711.1"/>
    </source>
</evidence>
<evidence type="ECO:0000313" key="2">
    <source>
        <dbReference type="Proteomes" id="UP000190675"/>
    </source>
</evidence>
<proteinExistence type="predicted"/>
<dbReference type="AlphaFoldDB" id="A0A1M5M605"/>
<dbReference type="RefSeq" id="WP_079567317.1">
    <property type="nucleotide sequence ID" value="NZ_LT670818.1"/>
</dbReference>
<organism evidence="1 2">
    <name type="scientific">Bradyrhizobium erythrophlei</name>
    <dbReference type="NCBI Taxonomy" id="1437360"/>
    <lineage>
        <taxon>Bacteria</taxon>
        <taxon>Pseudomonadati</taxon>
        <taxon>Pseudomonadota</taxon>
        <taxon>Alphaproteobacteria</taxon>
        <taxon>Hyphomicrobiales</taxon>
        <taxon>Nitrobacteraceae</taxon>
        <taxon>Bradyrhizobium</taxon>
    </lineage>
</organism>
<sequence length="120" mass="13764">MTTSNNSEIIALCLLVDCDGVAPYIACREDSDEPQLYDVDYDAMYDVQDYEARGLKSRIIPILRHRSRHGLDFVTTGDCAVAPAGFNEIKDDEPAYAPWCSRVDAWSRLRPRREEPRRLR</sequence>